<gene>
    <name evidence="1" type="ORF">ACFSE1_09865</name>
</gene>
<dbReference type="Gene3D" id="1.25.40.80">
    <property type="match status" value="1"/>
</dbReference>
<dbReference type="SUPFAM" id="SSF48173">
    <property type="entry name" value="Cryptochrome/photolyase FAD-binding domain"/>
    <property type="match status" value="1"/>
</dbReference>
<dbReference type="Gene3D" id="1.10.579.10">
    <property type="entry name" value="DNA Cyclobutane Dipyrimidine Photolyase, subunit A, domain 3"/>
    <property type="match status" value="1"/>
</dbReference>
<dbReference type="InterPro" id="IPR014729">
    <property type="entry name" value="Rossmann-like_a/b/a_fold"/>
</dbReference>
<dbReference type="PANTHER" id="PTHR38657">
    <property type="entry name" value="SLR1343 PROTEIN"/>
    <property type="match status" value="1"/>
</dbReference>
<dbReference type="InterPro" id="IPR052551">
    <property type="entry name" value="UV-DNA_repair_photolyase"/>
</dbReference>
<dbReference type="InterPro" id="IPR036134">
    <property type="entry name" value="Crypto/Photolyase_FAD-like_sf"/>
</dbReference>
<dbReference type="Gene3D" id="1.10.10.1710">
    <property type="entry name" value="Deoxyribodipyrimidine photolyase-related"/>
    <property type="match status" value="1"/>
</dbReference>
<dbReference type="EMBL" id="JBHUEQ010000016">
    <property type="protein sequence ID" value="MFD1745766.1"/>
    <property type="molecule type" value="Genomic_DNA"/>
</dbReference>
<organism evidence="1 2">
    <name type="scientific">Rhizobium helianthi</name>
    <dbReference type="NCBI Taxonomy" id="1132695"/>
    <lineage>
        <taxon>Bacteria</taxon>
        <taxon>Pseudomonadati</taxon>
        <taxon>Pseudomonadota</taxon>
        <taxon>Alphaproteobacteria</taxon>
        <taxon>Hyphomicrobiales</taxon>
        <taxon>Rhizobiaceae</taxon>
        <taxon>Rhizobium/Agrobacterium group</taxon>
        <taxon>Rhizobium</taxon>
    </lineage>
</organism>
<dbReference type="PANTHER" id="PTHR38657:SF1">
    <property type="entry name" value="SLR1343 PROTEIN"/>
    <property type="match status" value="1"/>
</dbReference>
<comment type="caution">
    <text evidence="1">The sequence shown here is derived from an EMBL/GenBank/DDBJ whole genome shotgun (WGS) entry which is preliminary data.</text>
</comment>
<reference evidence="2" key="1">
    <citation type="journal article" date="2019" name="Int. J. Syst. Evol. Microbiol.">
        <title>The Global Catalogue of Microorganisms (GCM) 10K type strain sequencing project: providing services to taxonomists for standard genome sequencing and annotation.</title>
        <authorList>
            <consortium name="The Broad Institute Genomics Platform"/>
            <consortium name="The Broad Institute Genome Sequencing Center for Infectious Disease"/>
            <person name="Wu L."/>
            <person name="Ma J."/>
        </authorList>
    </citation>
    <scope>NUCLEOTIDE SEQUENCE [LARGE SCALE GENOMIC DNA]</scope>
    <source>
        <strain evidence="2">CG52</strain>
    </source>
</reference>
<dbReference type="InterPro" id="IPR007357">
    <property type="entry name" value="PhrB-like"/>
</dbReference>
<dbReference type="Gene3D" id="3.40.50.620">
    <property type="entry name" value="HUPs"/>
    <property type="match status" value="1"/>
</dbReference>
<dbReference type="RefSeq" id="WP_377400082.1">
    <property type="nucleotide sequence ID" value="NZ_JBHUEQ010000016.1"/>
</dbReference>
<dbReference type="Proteomes" id="UP001597322">
    <property type="component" value="Unassembled WGS sequence"/>
</dbReference>
<dbReference type="Pfam" id="PF04244">
    <property type="entry name" value="DPRP"/>
    <property type="match status" value="1"/>
</dbReference>
<accession>A0ABW4M6C5</accession>
<protein>
    <submittedName>
        <fullName evidence="1">Cryptochrome/photolyase family protein</fullName>
    </submittedName>
</protein>
<evidence type="ECO:0000313" key="2">
    <source>
        <dbReference type="Proteomes" id="UP001597322"/>
    </source>
</evidence>
<keyword evidence="2" id="KW-1185">Reference proteome</keyword>
<evidence type="ECO:0000313" key="1">
    <source>
        <dbReference type="EMBL" id="MFD1745766.1"/>
    </source>
</evidence>
<sequence length="515" mass="59351">MAKLRNLIFILGDQLSPALSSLRDADPRIDHILMCEVAAEATYVRHHKLKLAFIFSAMRHFAEELRQSGFRVHYRRLDDEANKGSLREEVRAAVQELSPQAIRVTEPGEWRVLEDMKAWQQLTGVPVQILPDTRFLCSHRQFREWASGRKELTMEFFYREMRRKTGLLMQGDHPEGGRWNFDAENRKPAKPDLLRPQHKRFKPDEITSEVLSLVEARFSNHIGKLETFGFAVTRSQAEEVLEGFLRDFLPQFGETQDAMLASDPFLNHSLLSFYINIGFLDPLAVCRAAEAAYHAGHAPLNAVEGFIRQIIGWREYVRGVYWLKMPGYTTLNFLDAKRDLPDFYWTAETHMRCLSTVIGETIDHAYAHHIQRLMVTGTFALLAGIDPYQVHEWYLEVYADAYEWVEAPNVIGMSQFADGGLLGSKPYAASGNYISKMSDYCEHCRYDVKKKVGEGACPFNALYWDFLDRNGDKLSGNRRLAQPYATWRRMSDEQRQSYRVSARDFLKKLEAGDVV</sequence>
<proteinExistence type="predicted"/>
<name>A0ABW4M6C5_9HYPH</name>